<dbReference type="CDD" id="cd11041">
    <property type="entry name" value="CYP503A1-like"/>
    <property type="match status" value="1"/>
</dbReference>
<organism evidence="10 11">
    <name type="scientific">Colletotrichum cuscutae</name>
    <dbReference type="NCBI Taxonomy" id="1209917"/>
    <lineage>
        <taxon>Eukaryota</taxon>
        <taxon>Fungi</taxon>
        <taxon>Dikarya</taxon>
        <taxon>Ascomycota</taxon>
        <taxon>Pezizomycotina</taxon>
        <taxon>Sordariomycetes</taxon>
        <taxon>Hypocreomycetidae</taxon>
        <taxon>Glomerellales</taxon>
        <taxon>Glomerellaceae</taxon>
        <taxon>Colletotrichum</taxon>
        <taxon>Colletotrichum acutatum species complex</taxon>
    </lineage>
</organism>
<dbReference type="Gene3D" id="1.10.630.10">
    <property type="entry name" value="Cytochrome P450"/>
    <property type="match status" value="1"/>
</dbReference>
<keyword evidence="3 8" id="KW-0349">Heme</keyword>
<evidence type="ECO:0000256" key="4">
    <source>
        <dbReference type="ARBA" id="ARBA00022723"/>
    </source>
</evidence>
<dbReference type="GO" id="GO:0004497">
    <property type="term" value="F:monooxygenase activity"/>
    <property type="evidence" value="ECO:0007669"/>
    <property type="project" value="UniProtKB-KW"/>
</dbReference>
<proteinExistence type="inferred from homology"/>
<dbReference type="PROSITE" id="PS00086">
    <property type="entry name" value="CYTOCHROME_P450"/>
    <property type="match status" value="1"/>
</dbReference>
<evidence type="ECO:0000313" key="11">
    <source>
        <dbReference type="Proteomes" id="UP001239213"/>
    </source>
</evidence>
<accession>A0AAI9Y5D0</accession>
<comment type="caution">
    <text evidence="10">The sequence shown here is derived from an EMBL/GenBank/DDBJ whole genome shotgun (WGS) entry which is preliminary data.</text>
</comment>
<dbReference type="SUPFAM" id="SSF48264">
    <property type="entry name" value="Cytochrome P450"/>
    <property type="match status" value="1"/>
</dbReference>
<sequence length="532" mass="60071">MSLSWSSWLATLEPQQSALGLLFVVLSLTLAYVSIPGRHDHLPYINRPPKWDFLGQKTKQHFVSNARSLMANAREAFKGKPYRMFTDVGDLIVISAHHANEMRNERSLDFLEAFVDNFHPNIPGFEGFAFDGRKDQLLHKTINKKITKMLNEITAPLSLEADFATRLILGTSTGKPLYGMEKGLAKEVGWREIPLQEALLNLVARLSSRVFLGDELCRNDAWIKITGSYSINTFSSAEVLRQYPYYLRHIACYLIPQCRLLREQVAEARRVLNPVLEKREWEKKTALAKGRTEPSYKDAIQWVMEEAQGSTFDPVGAQLGLSVVAIHTTTDLATETMLRLMVRPQLMEDVRAEIVAVLRKEGWTKSALFNMKLLDSVIKEAQRLKPTTSATMNRKATSKVKLPGGLVLEKGDRCMADLGSMVDPNVYPDPLEFDGYRFFRMRGDPKMDSKAHLVSTSVSHMGFGHGLHACPGRFFASNEVKVLLCHLLHKYDWKLDSGFEHTIYEFGLSLSSGSTKAFVARRQNVEIDIDAC</sequence>
<dbReference type="EMBL" id="MPDP01000085">
    <property type="protein sequence ID" value="KAK1483527.1"/>
    <property type="molecule type" value="Genomic_DNA"/>
</dbReference>
<dbReference type="PANTHER" id="PTHR46206">
    <property type="entry name" value="CYTOCHROME P450"/>
    <property type="match status" value="1"/>
</dbReference>
<dbReference type="GO" id="GO:0005506">
    <property type="term" value="F:iron ion binding"/>
    <property type="evidence" value="ECO:0007669"/>
    <property type="project" value="InterPro"/>
</dbReference>
<keyword evidence="4 8" id="KW-0479">Metal-binding</keyword>
<protein>
    <submittedName>
        <fullName evidence="10">Ent-kaurene oxidase</fullName>
    </submittedName>
</protein>
<evidence type="ECO:0000256" key="2">
    <source>
        <dbReference type="ARBA" id="ARBA00010617"/>
    </source>
</evidence>
<dbReference type="InterPro" id="IPR002403">
    <property type="entry name" value="Cyt_P450_E_grp-IV"/>
</dbReference>
<evidence type="ECO:0000256" key="6">
    <source>
        <dbReference type="ARBA" id="ARBA00023004"/>
    </source>
</evidence>
<dbReference type="GO" id="GO:0020037">
    <property type="term" value="F:heme binding"/>
    <property type="evidence" value="ECO:0007669"/>
    <property type="project" value="InterPro"/>
</dbReference>
<dbReference type="Proteomes" id="UP001239213">
    <property type="component" value="Unassembled WGS sequence"/>
</dbReference>
<evidence type="ECO:0000256" key="9">
    <source>
        <dbReference type="RuleBase" id="RU000461"/>
    </source>
</evidence>
<evidence type="ECO:0000256" key="8">
    <source>
        <dbReference type="PIRSR" id="PIRSR602403-1"/>
    </source>
</evidence>
<evidence type="ECO:0000256" key="1">
    <source>
        <dbReference type="ARBA" id="ARBA00001971"/>
    </source>
</evidence>
<comment type="similarity">
    <text evidence="2 9">Belongs to the cytochrome P450 family.</text>
</comment>
<dbReference type="PRINTS" id="PR00465">
    <property type="entry name" value="EP450IV"/>
</dbReference>
<keyword evidence="6 8" id="KW-0408">Iron</keyword>
<dbReference type="GO" id="GO:0016705">
    <property type="term" value="F:oxidoreductase activity, acting on paired donors, with incorporation or reduction of molecular oxygen"/>
    <property type="evidence" value="ECO:0007669"/>
    <property type="project" value="InterPro"/>
</dbReference>
<dbReference type="InterPro" id="IPR036396">
    <property type="entry name" value="Cyt_P450_sf"/>
</dbReference>
<gene>
    <name evidence="10" type="ORF">CCUS01_15709</name>
</gene>
<keyword evidence="11" id="KW-1185">Reference proteome</keyword>
<reference evidence="10" key="1">
    <citation type="submission" date="2016-11" db="EMBL/GenBank/DDBJ databases">
        <title>The genome sequence of Colletotrichum cuscutae.</title>
        <authorList>
            <person name="Baroncelli R."/>
        </authorList>
    </citation>
    <scope>NUCLEOTIDE SEQUENCE</scope>
    <source>
        <strain evidence="10">IMI 304802</strain>
    </source>
</reference>
<evidence type="ECO:0000256" key="7">
    <source>
        <dbReference type="ARBA" id="ARBA00023033"/>
    </source>
</evidence>
<dbReference type="InterPro" id="IPR001128">
    <property type="entry name" value="Cyt_P450"/>
</dbReference>
<name>A0AAI9Y5D0_9PEZI</name>
<keyword evidence="7 9" id="KW-0503">Monooxygenase</keyword>
<keyword evidence="5 9" id="KW-0560">Oxidoreductase</keyword>
<dbReference type="InterPro" id="IPR017972">
    <property type="entry name" value="Cyt_P450_CS"/>
</dbReference>
<evidence type="ECO:0000256" key="5">
    <source>
        <dbReference type="ARBA" id="ARBA00023002"/>
    </source>
</evidence>
<dbReference type="Pfam" id="PF00067">
    <property type="entry name" value="p450"/>
    <property type="match status" value="1"/>
</dbReference>
<evidence type="ECO:0000256" key="3">
    <source>
        <dbReference type="ARBA" id="ARBA00022617"/>
    </source>
</evidence>
<feature type="binding site" description="axial binding residue" evidence="8">
    <location>
        <position position="470"/>
    </location>
    <ligand>
        <name>heme</name>
        <dbReference type="ChEBI" id="CHEBI:30413"/>
    </ligand>
    <ligandPart>
        <name>Fe</name>
        <dbReference type="ChEBI" id="CHEBI:18248"/>
    </ligandPart>
</feature>
<dbReference type="PANTHER" id="PTHR46206:SF2">
    <property type="entry name" value="CYTOCHROME P450 MONOOXYGENASE AUSG-RELATED"/>
    <property type="match status" value="1"/>
</dbReference>
<dbReference type="AlphaFoldDB" id="A0AAI9Y5D0"/>
<comment type="cofactor">
    <cofactor evidence="1 8">
        <name>heme</name>
        <dbReference type="ChEBI" id="CHEBI:30413"/>
    </cofactor>
</comment>
<evidence type="ECO:0000313" key="10">
    <source>
        <dbReference type="EMBL" id="KAK1483527.1"/>
    </source>
</evidence>